<dbReference type="Gene3D" id="3.40.50.360">
    <property type="match status" value="1"/>
</dbReference>
<dbReference type="GO" id="GO:0050667">
    <property type="term" value="P:homocysteine metabolic process"/>
    <property type="evidence" value="ECO:0007669"/>
    <property type="project" value="TreeGrafter"/>
</dbReference>
<reference evidence="4 5" key="1">
    <citation type="submission" date="2019-12" db="EMBL/GenBank/DDBJ databases">
        <title>Genome sequencing and assembly of endphytes of Porphyra tenera.</title>
        <authorList>
            <person name="Park J.M."/>
            <person name="Shin R."/>
            <person name="Jo S.H."/>
        </authorList>
    </citation>
    <scope>NUCLEOTIDE SEQUENCE [LARGE SCALE GENOMIC DNA]</scope>
    <source>
        <strain evidence="4 5">GPM4</strain>
    </source>
</reference>
<keyword evidence="2" id="KW-0288">FMN</keyword>
<feature type="domain" description="Flavodoxin-like" evidence="3">
    <location>
        <begin position="4"/>
        <end position="141"/>
    </location>
</feature>
<sequence>MTDFEIVVGSMLGASEYVADALQETLNKHGLTSNIHLTPNLSDISREGTWIICTSTHGAGDLPDNIQPFAKQLAETDTSDVSFLVIGLGDSSYDTFCFGAAQMEKVLKNSGARMDAPALNIDVLHHPIPEQTAVDWLETWLSSRG</sequence>
<dbReference type="InterPro" id="IPR008254">
    <property type="entry name" value="Flavodoxin/NO_synth"/>
</dbReference>
<name>A0A857JMZ0_9ALTE</name>
<keyword evidence="5" id="KW-1185">Reference proteome</keyword>
<dbReference type="KEGG" id="pmes:FX988_02628"/>
<dbReference type="GO" id="GO:0010181">
    <property type="term" value="F:FMN binding"/>
    <property type="evidence" value="ECO:0007669"/>
    <property type="project" value="InterPro"/>
</dbReference>
<dbReference type="EMBL" id="CP047656">
    <property type="protein sequence ID" value="QHJ12371.1"/>
    <property type="molecule type" value="Genomic_DNA"/>
</dbReference>
<dbReference type="Proteomes" id="UP000464524">
    <property type="component" value="Chromosome"/>
</dbReference>
<dbReference type="OrthoDB" id="359268at2"/>
<dbReference type="Pfam" id="PF00258">
    <property type="entry name" value="Flavodoxin_1"/>
    <property type="match status" value="1"/>
</dbReference>
<dbReference type="GO" id="GO:0005829">
    <property type="term" value="C:cytosol"/>
    <property type="evidence" value="ECO:0007669"/>
    <property type="project" value="TreeGrafter"/>
</dbReference>
<organism evidence="4 5">
    <name type="scientific">Paraglaciecola mesophila</name>
    <dbReference type="NCBI Taxonomy" id="197222"/>
    <lineage>
        <taxon>Bacteria</taxon>
        <taxon>Pseudomonadati</taxon>
        <taxon>Pseudomonadota</taxon>
        <taxon>Gammaproteobacteria</taxon>
        <taxon>Alteromonadales</taxon>
        <taxon>Alteromonadaceae</taxon>
        <taxon>Paraglaciecola</taxon>
    </lineage>
</organism>
<dbReference type="GO" id="GO:0030586">
    <property type="term" value="F:[methionine synthase] reductase (NADPH) activity"/>
    <property type="evidence" value="ECO:0007669"/>
    <property type="project" value="TreeGrafter"/>
</dbReference>
<dbReference type="PANTHER" id="PTHR19384">
    <property type="entry name" value="NITRIC OXIDE SYNTHASE-RELATED"/>
    <property type="match status" value="1"/>
</dbReference>
<evidence type="ECO:0000259" key="3">
    <source>
        <dbReference type="PROSITE" id="PS50902"/>
    </source>
</evidence>
<dbReference type="RefSeq" id="WP_160180417.1">
    <property type="nucleotide sequence ID" value="NZ_CP047656.1"/>
</dbReference>
<dbReference type="GO" id="GO:0009086">
    <property type="term" value="P:methionine biosynthetic process"/>
    <property type="evidence" value="ECO:0007669"/>
    <property type="project" value="TreeGrafter"/>
</dbReference>
<dbReference type="InterPro" id="IPR029039">
    <property type="entry name" value="Flavoprotein-like_sf"/>
</dbReference>
<dbReference type="NCBIfam" id="NF006531">
    <property type="entry name" value="PRK09004.1"/>
    <property type="match status" value="1"/>
</dbReference>
<evidence type="ECO:0000256" key="2">
    <source>
        <dbReference type="ARBA" id="ARBA00022643"/>
    </source>
</evidence>
<evidence type="ECO:0000256" key="1">
    <source>
        <dbReference type="ARBA" id="ARBA00022630"/>
    </source>
</evidence>
<evidence type="ECO:0000313" key="5">
    <source>
        <dbReference type="Proteomes" id="UP000464524"/>
    </source>
</evidence>
<accession>A0A857JMZ0</accession>
<dbReference type="AlphaFoldDB" id="A0A857JMZ0"/>
<dbReference type="PANTHER" id="PTHR19384:SF84">
    <property type="entry name" value="METHIONINE SYNTHASE REDUCTASE"/>
    <property type="match status" value="1"/>
</dbReference>
<dbReference type="SUPFAM" id="SSF52218">
    <property type="entry name" value="Flavoproteins"/>
    <property type="match status" value="1"/>
</dbReference>
<keyword evidence="1" id="KW-0285">Flavoprotein</keyword>
<dbReference type="GO" id="GO:0050660">
    <property type="term" value="F:flavin adenine dinucleotide binding"/>
    <property type="evidence" value="ECO:0007669"/>
    <property type="project" value="TreeGrafter"/>
</dbReference>
<dbReference type="PROSITE" id="PS50902">
    <property type="entry name" value="FLAVODOXIN_LIKE"/>
    <property type="match status" value="1"/>
</dbReference>
<gene>
    <name evidence="4" type="ORF">FX988_02628</name>
</gene>
<protein>
    <submittedName>
        <fullName evidence="4">Protein MioC</fullName>
    </submittedName>
</protein>
<evidence type="ECO:0000313" key="4">
    <source>
        <dbReference type="EMBL" id="QHJ12371.1"/>
    </source>
</evidence>
<proteinExistence type="predicted"/>